<dbReference type="SUPFAM" id="SSF54980">
    <property type="entry name" value="EF-G C-terminal domain-like"/>
    <property type="match status" value="2"/>
</dbReference>
<dbReference type="Pfam" id="PF00679">
    <property type="entry name" value="EFG_C"/>
    <property type="match status" value="1"/>
</dbReference>
<dbReference type="Pfam" id="PF14492">
    <property type="entry name" value="EFG_III"/>
    <property type="match status" value="1"/>
</dbReference>
<dbReference type="InterPro" id="IPR044121">
    <property type="entry name" value="Snu114_GTP-bd"/>
</dbReference>
<keyword evidence="2" id="KW-0342">GTP-binding</keyword>
<dbReference type="Gene3D" id="3.30.70.870">
    <property type="entry name" value="Elongation Factor G (Translational Gtpase), domain 3"/>
    <property type="match status" value="1"/>
</dbReference>
<feature type="compositionally biased region" description="Acidic residues" evidence="3">
    <location>
        <begin position="59"/>
        <end position="72"/>
    </location>
</feature>
<dbReference type="PROSITE" id="PS51722">
    <property type="entry name" value="G_TR_2"/>
    <property type="match status" value="1"/>
</dbReference>
<feature type="compositionally biased region" description="Acidic residues" evidence="3">
    <location>
        <begin position="18"/>
        <end position="46"/>
    </location>
</feature>
<dbReference type="InterPro" id="IPR014721">
    <property type="entry name" value="Ribsml_uS5_D2-typ_fold_subgr"/>
</dbReference>
<gene>
    <name evidence="5" type="primary">SNU114</name>
    <name evidence="5" type="ORF">FIM1_479</name>
</gene>
<dbReference type="Gene3D" id="2.40.30.10">
    <property type="entry name" value="Translation factors"/>
    <property type="match status" value="1"/>
</dbReference>
<proteinExistence type="predicted"/>
<dbReference type="InterPro" id="IPR041095">
    <property type="entry name" value="EFG_II"/>
</dbReference>
<dbReference type="PANTHER" id="PTHR42908">
    <property type="entry name" value="TRANSLATION ELONGATION FACTOR-RELATED"/>
    <property type="match status" value="1"/>
</dbReference>
<dbReference type="PANTHER" id="PTHR42908:SF6">
    <property type="entry name" value="116 KDA U5 SMALL NUCLEAR RIBONUCLEOPROTEIN COMPONENT"/>
    <property type="match status" value="1"/>
</dbReference>
<evidence type="ECO:0000313" key="5">
    <source>
        <dbReference type="EMBL" id="QGN13833.1"/>
    </source>
</evidence>
<protein>
    <submittedName>
        <fullName evidence="5">U5 small nuclear ribonucleoprotein component</fullName>
    </submittedName>
</protein>
<feature type="region of interest" description="Disordered" evidence="3">
    <location>
        <begin position="1"/>
        <end position="92"/>
    </location>
</feature>
<dbReference type="SUPFAM" id="SSF52540">
    <property type="entry name" value="P-loop containing nucleoside triphosphate hydrolases"/>
    <property type="match status" value="1"/>
</dbReference>
<evidence type="ECO:0000313" key="6">
    <source>
        <dbReference type="Proteomes" id="UP000422736"/>
    </source>
</evidence>
<dbReference type="Pfam" id="PF00009">
    <property type="entry name" value="GTP_EFTU"/>
    <property type="match status" value="1"/>
</dbReference>
<dbReference type="InterPro" id="IPR009000">
    <property type="entry name" value="Transl_B-barrel_sf"/>
</dbReference>
<dbReference type="InterPro" id="IPR005517">
    <property type="entry name" value="Transl_elong_EFG/EF2_IV"/>
</dbReference>
<feature type="domain" description="Tr-type G" evidence="4">
    <location>
        <begin position="115"/>
        <end position="322"/>
    </location>
</feature>
<dbReference type="SMART" id="SM00889">
    <property type="entry name" value="EFG_IV"/>
    <property type="match status" value="1"/>
</dbReference>
<dbReference type="SUPFAM" id="SSF50447">
    <property type="entry name" value="Translation proteins"/>
    <property type="match status" value="1"/>
</dbReference>
<evidence type="ECO:0000259" key="4">
    <source>
        <dbReference type="PROSITE" id="PS51722"/>
    </source>
</evidence>
<dbReference type="Pfam" id="PF03764">
    <property type="entry name" value="EFG_IV"/>
    <property type="match status" value="1"/>
</dbReference>
<dbReference type="Gene3D" id="3.40.50.300">
    <property type="entry name" value="P-loop containing nucleotide triphosphate hydrolases"/>
    <property type="match status" value="1"/>
</dbReference>
<dbReference type="InterPro" id="IPR035655">
    <property type="entry name" value="U5-116kDa_C"/>
</dbReference>
<dbReference type="CDD" id="cd04098">
    <property type="entry name" value="eEF2_C_snRNP"/>
    <property type="match status" value="1"/>
</dbReference>
<dbReference type="InterPro" id="IPR000640">
    <property type="entry name" value="EFG_V-like"/>
</dbReference>
<evidence type="ECO:0000256" key="1">
    <source>
        <dbReference type="ARBA" id="ARBA00022741"/>
    </source>
</evidence>
<keyword evidence="1" id="KW-0547">Nucleotide-binding</keyword>
<dbReference type="Gene3D" id="3.90.1430.10">
    <property type="entry name" value="Yeast translation eEF2 (G' domain)"/>
    <property type="match status" value="1"/>
</dbReference>
<dbReference type="PRINTS" id="PR00315">
    <property type="entry name" value="ELONGATNFCT"/>
</dbReference>
<dbReference type="CDD" id="cd04167">
    <property type="entry name" value="Snu114p"/>
    <property type="match status" value="1"/>
</dbReference>
<evidence type="ECO:0000256" key="3">
    <source>
        <dbReference type="SAM" id="MobiDB-lite"/>
    </source>
</evidence>
<dbReference type="InterPro" id="IPR020568">
    <property type="entry name" value="Ribosomal_Su5_D2-typ_SF"/>
</dbReference>
<dbReference type="InterPro" id="IPR027417">
    <property type="entry name" value="P-loop_NTPase"/>
</dbReference>
<dbReference type="Gene3D" id="3.30.230.10">
    <property type="match status" value="1"/>
</dbReference>
<sequence length="941" mass="106814">MDEDLYDEFGNFIGDPTELADSDDASESYESDDERNENERIEDDNENRDLVLRDNNGPLDEDVDVLVEIEDREPEKPLVEGSNGRRREEHDNANKRAPKVLFDRDYLMDIFKIQDRQLNIGVFGALHSGKTSFVDMFAMDTHQNLPSLTKKAKEGWEPARYLDNATIEKERGVSLRLNGMSFAYESSRGRTYAVTMLDSPGHVNFWDDVGITMRACQYGVIVIDVIEGINSIVSKLIRELSKNGIPFVIVLNKIDRLILDLKLPVVDAYHKLQHTVDEINTYTRKRYSPELGNVLFGSTKFGFLFSIDSFVASFYAKGLKQKTDQFVAHLWGQINYRDGGFYQTEFITESIAFIQFILKPIYKVFTQTLSASEDSLRRIIETHFHVRLSDELLAKDPQPLLYGVFHAILPHYTCFIDAIEHLNRERVVGITSTNADSDTGTTTIQVLRHMDHEGSSWSLCRVIAGSVKRGNKLFIFNEAVESVDASEENEHSKITVEKIALLGGRYVYEIKEAHKGQIVLLKGLEDQYTKYATLSSVIETPLPPIDFLNESVFKLALQPQKPSELPRLLKGLQKANYMYPALVVRVEESGECIIMGTGELYLDCVMEELRHTFSEIEIKVSPPLVQFAESCDTESFASIPVSSNNNIVSISVMAEKLDGKIVRDLTHGEISPAELNDARKFSKRLRTEYGWDSLAARNCWGLSQCNVFIDDTLPEETDKKLLKQFRPYILQGFEWAVKEGPLADERIHACQFKLLEFKLQKDKLDDFIPSQLVPMTRKACYIALMTATPIIMEPIYEVDIIVSGVLETVVEGLIKRRRGGRIYKTEKILASPFIEIKAQLPVIESVGFETDLRVATTGAGMCQMHFWNKIWRKVPGDVLDEEASIPKLKPAPNASLSRDFVMKTRRRKGLSESGHVVQDGPSLKSYIDNELYEKLKQKGLV</sequence>
<dbReference type="SUPFAM" id="SSF54211">
    <property type="entry name" value="Ribosomal protein S5 domain 2-like"/>
    <property type="match status" value="1"/>
</dbReference>
<dbReference type="GO" id="GO:1990904">
    <property type="term" value="C:ribonucleoprotein complex"/>
    <property type="evidence" value="ECO:0007669"/>
    <property type="project" value="UniProtKB-KW"/>
</dbReference>
<evidence type="ECO:0000256" key="2">
    <source>
        <dbReference type="ARBA" id="ARBA00023134"/>
    </source>
</evidence>
<dbReference type="Gene3D" id="3.30.70.240">
    <property type="match status" value="1"/>
</dbReference>
<name>A0ABX6ENN2_KLUMA</name>
<organism evidence="5 6">
    <name type="scientific">Kluyveromyces marxianus</name>
    <name type="common">Yeast</name>
    <name type="synonym">Candida kefyr</name>
    <dbReference type="NCBI Taxonomy" id="4911"/>
    <lineage>
        <taxon>Eukaryota</taxon>
        <taxon>Fungi</taxon>
        <taxon>Dikarya</taxon>
        <taxon>Ascomycota</taxon>
        <taxon>Saccharomycotina</taxon>
        <taxon>Saccharomycetes</taxon>
        <taxon>Saccharomycetales</taxon>
        <taxon>Saccharomycetaceae</taxon>
        <taxon>Kluyveromyces</taxon>
    </lineage>
</organism>
<reference evidence="5 6" key="1">
    <citation type="submission" date="2016-03" db="EMBL/GenBank/DDBJ databases">
        <title>How can Kluyveromyces marxianus grow so fast - potential evolutionary course in Saccharomyces Complex revealed by comparative genomics.</title>
        <authorList>
            <person name="Mo W."/>
            <person name="Lu W."/>
            <person name="Yang X."/>
            <person name="Qi J."/>
            <person name="Lv H."/>
        </authorList>
    </citation>
    <scope>NUCLEOTIDE SEQUENCE [LARGE SCALE GENOMIC DNA]</scope>
    <source>
        <strain evidence="5 6">FIM1</strain>
    </source>
</reference>
<keyword evidence="6" id="KW-1185">Reference proteome</keyword>
<dbReference type="SMART" id="SM00838">
    <property type="entry name" value="EFG_C"/>
    <property type="match status" value="1"/>
</dbReference>
<dbReference type="InterPro" id="IPR035647">
    <property type="entry name" value="EFG_III/V"/>
</dbReference>
<dbReference type="Proteomes" id="UP000422736">
    <property type="component" value="Chromosome 1"/>
</dbReference>
<dbReference type="CDD" id="cd01683">
    <property type="entry name" value="EF2_IV_snRNP"/>
    <property type="match status" value="1"/>
</dbReference>
<feature type="compositionally biased region" description="Basic and acidic residues" evidence="3">
    <location>
        <begin position="73"/>
        <end position="92"/>
    </location>
</feature>
<accession>A0ABX6ENN2</accession>
<dbReference type="EMBL" id="CP015054">
    <property type="protein sequence ID" value="QGN13833.1"/>
    <property type="molecule type" value="Genomic_DNA"/>
</dbReference>
<keyword evidence="5" id="KW-0687">Ribonucleoprotein</keyword>
<dbReference type="InterPro" id="IPR000795">
    <property type="entry name" value="T_Tr_GTP-bd_dom"/>
</dbReference>